<keyword evidence="2" id="KW-1185">Reference proteome</keyword>
<organism evidence="1 2">
    <name type="scientific">Riccia fluitans</name>
    <dbReference type="NCBI Taxonomy" id="41844"/>
    <lineage>
        <taxon>Eukaryota</taxon>
        <taxon>Viridiplantae</taxon>
        <taxon>Streptophyta</taxon>
        <taxon>Embryophyta</taxon>
        <taxon>Marchantiophyta</taxon>
        <taxon>Marchantiopsida</taxon>
        <taxon>Marchantiidae</taxon>
        <taxon>Marchantiales</taxon>
        <taxon>Ricciaceae</taxon>
        <taxon>Riccia</taxon>
    </lineage>
</organism>
<comment type="caution">
    <text evidence="1">The sequence shown here is derived from an EMBL/GenBank/DDBJ whole genome shotgun (WGS) entry which is preliminary data.</text>
</comment>
<dbReference type="Proteomes" id="UP001605036">
    <property type="component" value="Unassembled WGS sequence"/>
</dbReference>
<name>A0ABD1YUN9_9MARC</name>
<sequence>MVMEPWRGGAGGGWSCRFCPTLSLSFPVPLWILVNKLVARESDLAAGLPLQRNKDVIDGYAVNVIHRAVLAYRKCLSSDDPFDQNSAECVYLVPILKCR</sequence>
<reference evidence="1 2" key="1">
    <citation type="submission" date="2024-09" db="EMBL/GenBank/DDBJ databases">
        <title>Chromosome-scale assembly of Riccia fluitans.</title>
        <authorList>
            <person name="Paukszto L."/>
            <person name="Sawicki J."/>
            <person name="Karawczyk K."/>
            <person name="Piernik-Szablinska J."/>
            <person name="Szczecinska M."/>
            <person name="Mazdziarz M."/>
        </authorList>
    </citation>
    <scope>NUCLEOTIDE SEQUENCE [LARGE SCALE GENOMIC DNA]</scope>
    <source>
        <strain evidence="1">Rf_01</strain>
        <tissue evidence="1">Aerial parts of the thallus</tissue>
    </source>
</reference>
<protein>
    <submittedName>
        <fullName evidence="1">Uncharacterized protein</fullName>
    </submittedName>
</protein>
<dbReference type="EMBL" id="JBHFFA010000003">
    <property type="protein sequence ID" value="KAL2633432.1"/>
    <property type="molecule type" value="Genomic_DNA"/>
</dbReference>
<gene>
    <name evidence="1" type="ORF">R1flu_004911</name>
</gene>
<proteinExistence type="predicted"/>
<dbReference type="AlphaFoldDB" id="A0ABD1YUN9"/>
<evidence type="ECO:0000313" key="2">
    <source>
        <dbReference type="Proteomes" id="UP001605036"/>
    </source>
</evidence>
<evidence type="ECO:0000313" key="1">
    <source>
        <dbReference type="EMBL" id="KAL2633432.1"/>
    </source>
</evidence>
<accession>A0ABD1YUN9</accession>